<organism evidence="7 8">
    <name type="scientific">Stella humosa</name>
    <dbReference type="NCBI Taxonomy" id="94"/>
    <lineage>
        <taxon>Bacteria</taxon>
        <taxon>Pseudomonadati</taxon>
        <taxon>Pseudomonadota</taxon>
        <taxon>Alphaproteobacteria</taxon>
        <taxon>Rhodospirillales</taxon>
        <taxon>Stellaceae</taxon>
        <taxon>Stella</taxon>
    </lineage>
</organism>
<evidence type="ECO:0000256" key="4">
    <source>
        <dbReference type="ARBA" id="ARBA00022989"/>
    </source>
</evidence>
<gene>
    <name evidence="7" type="ORF">EDC65_2116</name>
</gene>
<evidence type="ECO:0000256" key="3">
    <source>
        <dbReference type="ARBA" id="ARBA00022692"/>
    </source>
</evidence>
<name>A0A3N1MC39_9PROT</name>
<dbReference type="OrthoDB" id="493991at2"/>
<dbReference type="RefSeq" id="WP_123689614.1">
    <property type="nucleotide sequence ID" value="NZ_AP019700.1"/>
</dbReference>
<evidence type="ECO:0000313" key="7">
    <source>
        <dbReference type="EMBL" id="ROQ00320.1"/>
    </source>
</evidence>
<comment type="caution">
    <text evidence="7">The sequence shown here is derived from an EMBL/GenBank/DDBJ whole genome shotgun (WGS) entry which is preliminary data.</text>
</comment>
<feature type="transmembrane region" description="Helical" evidence="6">
    <location>
        <begin position="391"/>
        <end position="411"/>
    </location>
</feature>
<feature type="transmembrane region" description="Helical" evidence="6">
    <location>
        <begin position="134"/>
        <end position="155"/>
    </location>
</feature>
<evidence type="ECO:0000256" key="2">
    <source>
        <dbReference type="ARBA" id="ARBA00022475"/>
    </source>
</evidence>
<keyword evidence="4 6" id="KW-1133">Transmembrane helix</keyword>
<keyword evidence="8" id="KW-1185">Reference proteome</keyword>
<dbReference type="EMBL" id="RJKX01000013">
    <property type="protein sequence ID" value="ROQ00320.1"/>
    <property type="molecule type" value="Genomic_DNA"/>
</dbReference>
<feature type="transmembrane region" description="Helical" evidence="6">
    <location>
        <begin position="167"/>
        <end position="189"/>
    </location>
</feature>
<dbReference type="Proteomes" id="UP000278222">
    <property type="component" value="Unassembled WGS sequence"/>
</dbReference>
<dbReference type="InterPro" id="IPR002797">
    <property type="entry name" value="Polysacc_synth"/>
</dbReference>
<dbReference type="PANTHER" id="PTHR30250:SF31">
    <property type="entry name" value="INNER MEMBRANE PROTEIN YGHQ"/>
    <property type="match status" value="1"/>
</dbReference>
<dbReference type="Pfam" id="PF01943">
    <property type="entry name" value="Polysacc_synt"/>
    <property type="match status" value="1"/>
</dbReference>
<evidence type="ECO:0000313" key="8">
    <source>
        <dbReference type="Proteomes" id="UP000278222"/>
    </source>
</evidence>
<feature type="transmembrane region" description="Helical" evidence="6">
    <location>
        <begin position="195"/>
        <end position="218"/>
    </location>
</feature>
<dbReference type="InterPro" id="IPR050833">
    <property type="entry name" value="Poly_Biosynth_Transport"/>
</dbReference>
<feature type="transmembrane region" description="Helical" evidence="6">
    <location>
        <begin position="24"/>
        <end position="48"/>
    </location>
</feature>
<feature type="transmembrane region" description="Helical" evidence="6">
    <location>
        <begin position="109"/>
        <end position="128"/>
    </location>
</feature>
<dbReference type="PANTHER" id="PTHR30250">
    <property type="entry name" value="PST FAMILY PREDICTED COLANIC ACID TRANSPORTER"/>
    <property type="match status" value="1"/>
</dbReference>
<feature type="transmembrane region" description="Helical" evidence="6">
    <location>
        <begin position="360"/>
        <end position="379"/>
    </location>
</feature>
<protein>
    <submittedName>
        <fullName evidence="7">O-antigen/teichoic acid export membrane protein</fullName>
    </submittedName>
</protein>
<evidence type="ECO:0000256" key="1">
    <source>
        <dbReference type="ARBA" id="ARBA00004651"/>
    </source>
</evidence>
<reference evidence="7 8" key="1">
    <citation type="submission" date="2018-11" db="EMBL/GenBank/DDBJ databases">
        <title>Genomic Encyclopedia of Type Strains, Phase IV (KMG-IV): sequencing the most valuable type-strain genomes for metagenomic binning, comparative biology and taxonomic classification.</title>
        <authorList>
            <person name="Goeker M."/>
        </authorList>
    </citation>
    <scope>NUCLEOTIDE SEQUENCE [LARGE SCALE GENOMIC DNA]</scope>
    <source>
        <strain evidence="7 8">DSM 5900</strain>
    </source>
</reference>
<accession>A0A3N1MC39</accession>
<comment type="subcellular location">
    <subcellularLocation>
        <location evidence="1">Cell membrane</location>
        <topology evidence="1">Multi-pass membrane protein</topology>
    </subcellularLocation>
</comment>
<evidence type="ECO:0000256" key="5">
    <source>
        <dbReference type="ARBA" id="ARBA00023136"/>
    </source>
</evidence>
<keyword evidence="5 6" id="KW-0472">Membrane</keyword>
<keyword evidence="2" id="KW-1003">Cell membrane</keyword>
<keyword evidence="3 6" id="KW-0812">Transmembrane</keyword>
<dbReference type="GO" id="GO:0005886">
    <property type="term" value="C:plasma membrane"/>
    <property type="evidence" value="ECO:0007669"/>
    <property type="project" value="UniProtKB-SubCell"/>
</dbReference>
<sequence length="460" mass="47974">MTDEPATAGAPSLAVARRGMLRGVLANASVLLAGKSVGAVLSLAYMALAARTLGIEQFGVLILIHAFAQTVSEISKFQSWQAIIHYGTVPLREGRLGDFRRLLRFSLRLDLYSAIAGMLLGVAGAAWLGPWLGWTPAAVPAAMLYTTSVAFMVAATPTGVLRLVDRFDLMAVQGNVASLVRLVGAGFAFVLGGDLLVFLAVWYGASLLSCATLFGCAWQQLGRRGWLAAMPAGGPRGAAGFPGLWKFVWTTNLNSTLNIGFKQLTVLMIGAMLGAREAALFRVARQVGDAIAKPARLLVPALYPELADLWASRKLGDLRRLVFQVGVIAAVVALVLVSAVLLTAAPALRLVMGPEFEAGAAIMVWVVAAAAVGVAALPFEPLLISVGEASAALVIRAVTIALYLPAALFLVDRYGLTGAGAGILGGALLLFACQFAAVLRWHHGQSGGGRGRPRAAGPGE</sequence>
<dbReference type="AlphaFoldDB" id="A0A3N1MC39"/>
<feature type="transmembrane region" description="Helical" evidence="6">
    <location>
        <begin position="321"/>
        <end position="348"/>
    </location>
</feature>
<feature type="transmembrane region" description="Helical" evidence="6">
    <location>
        <begin position="423"/>
        <end position="442"/>
    </location>
</feature>
<evidence type="ECO:0000256" key="6">
    <source>
        <dbReference type="SAM" id="Phobius"/>
    </source>
</evidence>
<proteinExistence type="predicted"/>